<dbReference type="Gene3D" id="3.30.160.60">
    <property type="entry name" value="Classic Zinc Finger"/>
    <property type="match status" value="1"/>
</dbReference>
<dbReference type="EMBL" id="HACG01042426">
    <property type="protein sequence ID" value="CEK89291.1"/>
    <property type="molecule type" value="Transcribed_RNA"/>
</dbReference>
<keyword evidence="1" id="KW-0862">Zinc</keyword>
<dbReference type="InterPro" id="IPR013087">
    <property type="entry name" value="Znf_C2H2_type"/>
</dbReference>
<dbReference type="PROSITE" id="PS00028">
    <property type="entry name" value="ZINC_FINGER_C2H2_1"/>
    <property type="match status" value="2"/>
</dbReference>
<name>A0A0B7BAF6_9EUPU</name>
<proteinExistence type="predicted"/>
<feature type="domain" description="C2H2-type" evidence="3">
    <location>
        <begin position="34"/>
        <end position="61"/>
    </location>
</feature>
<dbReference type="SMART" id="SM00355">
    <property type="entry name" value="ZnF_C2H2"/>
    <property type="match status" value="2"/>
</dbReference>
<dbReference type="GO" id="GO:0008270">
    <property type="term" value="F:zinc ion binding"/>
    <property type="evidence" value="ECO:0007669"/>
    <property type="project" value="UniProtKB-KW"/>
</dbReference>
<feature type="compositionally biased region" description="Polar residues" evidence="2">
    <location>
        <begin position="66"/>
        <end position="88"/>
    </location>
</feature>
<dbReference type="InterPro" id="IPR036236">
    <property type="entry name" value="Znf_C2H2_sf"/>
</dbReference>
<protein>
    <recommendedName>
        <fullName evidence="3">C2H2-type domain-containing protein</fullName>
    </recommendedName>
</protein>
<dbReference type="SUPFAM" id="SSF57667">
    <property type="entry name" value="beta-beta-alpha zinc fingers"/>
    <property type="match status" value="1"/>
</dbReference>
<dbReference type="AlphaFoldDB" id="A0A0B7BAF6"/>
<evidence type="ECO:0000256" key="2">
    <source>
        <dbReference type="SAM" id="MobiDB-lite"/>
    </source>
</evidence>
<sequence>SVEQQFPCMICNAKYPTLRLLMEHSSHHIEETPIKCDRCNMTFVHYNRFVSHQAFHMRMDKEVSISPEQVQNNVLPSVVKKSQSPESSKSNDADITKTHNKQ</sequence>
<dbReference type="PROSITE" id="PS50157">
    <property type="entry name" value="ZINC_FINGER_C2H2_2"/>
    <property type="match status" value="2"/>
</dbReference>
<evidence type="ECO:0000313" key="4">
    <source>
        <dbReference type="EMBL" id="CEK89291.1"/>
    </source>
</evidence>
<reference evidence="4" key="1">
    <citation type="submission" date="2014-12" db="EMBL/GenBank/DDBJ databases">
        <title>Insight into the proteome of Arion vulgaris.</title>
        <authorList>
            <person name="Aradska J."/>
            <person name="Bulat T."/>
            <person name="Smidak R."/>
            <person name="Sarate P."/>
            <person name="Gangsoo J."/>
            <person name="Sialana F."/>
            <person name="Bilban M."/>
            <person name="Lubec G."/>
        </authorList>
    </citation>
    <scope>NUCLEOTIDE SEQUENCE</scope>
    <source>
        <tissue evidence="4">Skin</tissue>
    </source>
</reference>
<feature type="domain" description="C2H2-type" evidence="3">
    <location>
        <begin position="6"/>
        <end position="33"/>
    </location>
</feature>
<organism evidence="4">
    <name type="scientific">Arion vulgaris</name>
    <dbReference type="NCBI Taxonomy" id="1028688"/>
    <lineage>
        <taxon>Eukaryota</taxon>
        <taxon>Metazoa</taxon>
        <taxon>Spiralia</taxon>
        <taxon>Lophotrochozoa</taxon>
        <taxon>Mollusca</taxon>
        <taxon>Gastropoda</taxon>
        <taxon>Heterobranchia</taxon>
        <taxon>Euthyneura</taxon>
        <taxon>Panpulmonata</taxon>
        <taxon>Eupulmonata</taxon>
        <taxon>Stylommatophora</taxon>
        <taxon>Helicina</taxon>
        <taxon>Arionoidea</taxon>
        <taxon>Arionidae</taxon>
        <taxon>Arion</taxon>
    </lineage>
</organism>
<accession>A0A0B7BAF6</accession>
<feature type="compositionally biased region" description="Basic and acidic residues" evidence="2">
    <location>
        <begin position="89"/>
        <end position="102"/>
    </location>
</feature>
<evidence type="ECO:0000259" key="3">
    <source>
        <dbReference type="PROSITE" id="PS50157"/>
    </source>
</evidence>
<gene>
    <name evidence="4" type="primary">ORF170024</name>
</gene>
<feature type="non-terminal residue" evidence="4">
    <location>
        <position position="1"/>
    </location>
</feature>
<keyword evidence="1" id="KW-0863">Zinc-finger</keyword>
<keyword evidence="1" id="KW-0479">Metal-binding</keyword>
<feature type="region of interest" description="Disordered" evidence="2">
    <location>
        <begin position="65"/>
        <end position="102"/>
    </location>
</feature>
<feature type="non-terminal residue" evidence="4">
    <location>
        <position position="102"/>
    </location>
</feature>
<evidence type="ECO:0000256" key="1">
    <source>
        <dbReference type="PROSITE-ProRule" id="PRU00042"/>
    </source>
</evidence>